<proteinExistence type="predicted"/>
<evidence type="ECO:0000313" key="3">
    <source>
        <dbReference type="Proteomes" id="UP000032180"/>
    </source>
</evidence>
<dbReference type="Proteomes" id="UP000032180">
    <property type="component" value="Chromosome 12"/>
</dbReference>
<keyword evidence="3" id="KW-1185">Reference proteome</keyword>
<feature type="region of interest" description="Disordered" evidence="1">
    <location>
        <begin position="1"/>
        <end position="25"/>
    </location>
</feature>
<dbReference type="PANTHER" id="PTHR34569">
    <property type="entry name" value="EXPRESSED PROTEIN"/>
    <property type="match status" value="1"/>
</dbReference>
<reference evidence="2 3" key="1">
    <citation type="submission" date="2012-08" db="EMBL/GenBank/DDBJ databases">
        <title>Oryza genome evolution.</title>
        <authorList>
            <person name="Wing R.A."/>
        </authorList>
    </citation>
    <scope>NUCLEOTIDE SEQUENCE</scope>
</reference>
<accession>A0A0D9Y1H0</accession>
<dbReference type="HOGENOM" id="CLU_113493_0_0_1"/>
<organism evidence="2 3">
    <name type="scientific">Leersia perrieri</name>
    <dbReference type="NCBI Taxonomy" id="77586"/>
    <lineage>
        <taxon>Eukaryota</taxon>
        <taxon>Viridiplantae</taxon>
        <taxon>Streptophyta</taxon>
        <taxon>Embryophyta</taxon>
        <taxon>Tracheophyta</taxon>
        <taxon>Spermatophyta</taxon>
        <taxon>Magnoliopsida</taxon>
        <taxon>Liliopsida</taxon>
        <taxon>Poales</taxon>
        <taxon>Poaceae</taxon>
        <taxon>BOP clade</taxon>
        <taxon>Oryzoideae</taxon>
        <taxon>Oryzeae</taxon>
        <taxon>Oryzinae</taxon>
        <taxon>Leersia</taxon>
    </lineage>
</organism>
<protein>
    <submittedName>
        <fullName evidence="2">Uncharacterized protein</fullName>
    </submittedName>
</protein>
<dbReference type="Gramene" id="LPERR12G15900.1">
    <property type="protein sequence ID" value="LPERR12G15900.1"/>
    <property type="gene ID" value="LPERR12G15900"/>
</dbReference>
<feature type="compositionally biased region" description="Pro residues" evidence="1">
    <location>
        <begin position="1"/>
        <end position="10"/>
    </location>
</feature>
<sequence>MDPPDAPSSSPPKSRRSSRSSSIGGGISSSEYISLRDVLVDGGNGNVGGGSWREYSCQDIHEFDASNIGIRNHLLKHAASAYLQSAVVVAPREQGWCLARLWRRLRWNNGGGRGRGRVLMRACSWHGCVDDPAELLASFLARSARRLAAFLAGIWA</sequence>
<dbReference type="EnsemblPlants" id="LPERR12G15900.1">
    <property type="protein sequence ID" value="LPERR12G15900.1"/>
    <property type="gene ID" value="LPERR12G15900"/>
</dbReference>
<dbReference type="AlphaFoldDB" id="A0A0D9Y1H0"/>
<evidence type="ECO:0000313" key="2">
    <source>
        <dbReference type="EnsemblPlants" id="LPERR12G15900.1"/>
    </source>
</evidence>
<dbReference type="eggNOG" id="ENOG502S702">
    <property type="taxonomic scope" value="Eukaryota"/>
</dbReference>
<reference evidence="3" key="2">
    <citation type="submission" date="2013-12" db="EMBL/GenBank/DDBJ databases">
        <authorList>
            <person name="Yu Y."/>
            <person name="Lee S."/>
            <person name="de Baynast K."/>
            <person name="Wissotski M."/>
            <person name="Liu L."/>
            <person name="Talag J."/>
            <person name="Goicoechea J."/>
            <person name="Angelova A."/>
            <person name="Jetty R."/>
            <person name="Kudrna D."/>
            <person name="Golser W."/>
            <person name="Rivera L."/>
            <person name="Zhang J."/>
            <person name="Wing R."/>
        </authorList>
    </citation>
    <scope>NUCLEOTIDE SEQUENCE</scope>
</reference>
<evidence type="ECO:0000256" key="1">
    <source>
        <dbReference type="SAM" id="MobiDB-lite"/>
    </source>
</evidence>
<name>A0A0D9Y1H0_9ORYZ</name>
<dbReference type="PANTHER" id="PTHR34569:SF22">
    <property type="match status" value="1"/>
</dbReference>
<reference evidence="2" key="3">
    <citation type="submission" date="2015-04" db="UniProtKB">
        <authorList>
            <consortium name="EnsemblPlants"/>
        </authorList>
    </citation>
    <scope>IDENTIFICATION</scope>
</reference>